<feature type="transmembrane region" description="Helical" evidence="2">
    <location>
        <begin position="80"/>
        <end position="106"/>
    </location>
</feature>
<feature type="transmembrane region" description="Helical" evidence="2">
    <location>
        <begin position="118"/>
        <end position="138"/>
    </location>
</feature>
<feature type="transmembrane region" description="Helical" evidence="2">
    <location>
        <begin position="7"/>
        <end position="25"/>
    </location>
</feature>
<dbReference type="STRING" id="86416.Clopa_0625"/>
<dbReference type="RefSeq" id="WP_015613997.1">
    <property type="nucleotide sequence ID" value="NC_021182.1"/>
</dbReference>
<dbReference type="AlphaFoldDB" id="R4K1M0"/>
<name>R4K1M0_CLOPA</name>
<dbReference type="HOGENOM" id="CLU_046138_1_2_9"/>
<evidence type="ECO:0000313" key="5">
    <source>
        <dbReference type="Proteomes" id="UP000013523"/>
    </source>
</evidence>
<dbReference type="GO" id="GO:0042802">
    <property type="term" value="F:identical protein binding"/>
    <property type="evidence" value="ECO:0007669"/>
    <property type="project" value="TreeGrafter"/>
</dbReference>
<keyword evidence="5" id="KW-1185">Reference proteome</keyword>
<feature type="domain" description="Sensor histidine kinase NatK-like C-terminal" evidence="3">
    <location>
        <begin position="338"/>
        <end position="440"/>
    </location>
</feature>
<evidence type="ECO:0000256" key="1">
    <source>
        <dbReference type="SAM" id="Coils"/>
    </source>
</evidence>
<keyword evidence="2" id="KW-1133">Transmembrane helix</keyword>
<feature type="transmembrane region" description="Helical" evidence="2">
    <location>
        <begin position="31"/>
        <end position="49"/>
    </location>
</feature>
<dbReference type="EMBL" id="CP003261">
    <property type="protein sequence ID" value="AGK95671.1"/>
    <property type="molecule type" value="Genomic_DNA"/>
</dbReference>
<dbReference type="SUPFAM" id="SSF55874">
    <property type="entry name" value="ATPase domain of HSP90 chaperone/DNA topoisomerase II/histidine kinase"/>
    <property type="match status" value="1"/>
</dbReference>
<feature type="coiled-coil region" evidence="1">
    <location>
        <begin position="213"/>
        <end position="252"/>
    </location>
</feature>
<keyword evidence="2" id="KW-0472">Membrane</keyword>
<protein>
    <recommendedName>
        <fullName evidence="3">Sensor histidine kinase NatK-like C-terminal domain-containing protein</fullName>
    </recommendedName>
</protein>
<dbReference type="eggNOG" id="COG3290">
    <property type="taxonomic scope" value="Bacteria"/>
</dbReference>
<keyword evidence="1" id="KW-0175">Coiled coil</keyword>
<organism evidence="4 5">
    <name type="scientific">Clostridium pasteurianum BC1</name>
    <dbReference type="NCBI Taxonomy" id="86416"/>
    <lineage>
        <taxon>Bacteria</taxon>
        <taxon>Bacillati</taxon>
        <taxon>Bacillota</taxon>
        <taxon>Clostridia</taxon>
        <taxon>Eubacteriales</taxon>
        <taxon>Clostridiaceae</taxon>
        <taxon>Clostridium</taxon>
    </lineage>
</organism>
<dbReference type="Gene3D" id="3.30.565.10">
    <property type="entry name" value="Histidine kinase-like ATPase, C-terminal domain"/>
    <property type="match status" value="1"/>
</dbReference>
<keyword evidence="2" id="KW-0812">Transmembrane</keyword>
<dbReference type="KEGG" id="cpas:Clopa_0625"/>
<evidence type="ECO:0000259" key="3">
    <source>
        <dbReference type="Pfam" id="PF14501"/>
    </source>
</evidence>
<dbReference type="PANTHER" id="PTHR40448:SF1">
    <property type="entry name" value="TWO-COMPONENT SENSOR HISTIDINE KINASE"/>
    <property type="match status" value="1"/>
</dbReference>
<dbReference type="OrthoDB" id="1656061at2"/>
<dbReference type="InterPro" id="IPR036890">
    <property type="entry name" value="HATPase_C_sf"/>
</dbReference>
<feature type="transmembrane region" description="Helical" evidence="2">
    <location>
        <begin position="191"/>
        <end position="212"/>
    </location>
</feature>
<sequence>MYSIISNILYVLIVTLNIAVIINNITMSKLAWKHTLGLIVVNFILIYLLSIYHKDIFSVPFSTITTIIYLYTIFKKIAYSILISVSTQIIFALSDAFAGIIFMFIFRLDYSEITNNKIIYLGIAFTILLLAIILSKLLNLFFKRSKYAVFIETKGKNLILPVLCVIISLISIYSFLLMVKGVLKTYNKLVAIMNFSIICIFTLLLIVITYLINNNYKERLDKEYKDKELLRLNEYTAMIENQSNDLRKFKHDYANIIKIIGYYIDLGDINKLKAFYKEELFPQSEKIITKNMSFTKLQNIKINPLKAFISSKVNIAEKRNIRVNIEIEEDVTEISIGLIDLCRIIGVFFDNAIEAAELCQEKFIDFVVIKEENNVVFIISNSCLESTPPVHGLYKKDFSTKGNNRGIGLKSVMNIIHKNYSNVFLNTTIENSVFKQEFIIYRSK</sequence>
<accession>R4K1M0</accession>
<proteinExistence type="predicted"/>
<gene>
    <name evidence="4" type="ORF">Clopa_0625</name>
</gene>
<dbReference type="InterPro" id="IPR032834">
    <property type="entry name" value="NatK-like_C"/>
</dbReference>
<evidence type="ECO:0000313" key="4">
    <source>
        <dbReference type="EMBL" id="AGK95671.1"/>
    </source>
</evidence>
<reference evidence="4 5" key="1">
    <citation type="submission" date="2012-01" db="EMBL/GenBank/DDBJ databases">
        <title>Complete sequence of chromosome of Clostridium pasteurianum BC1.</title>
        <authorList>
            <consortium name="US DOE Joint Genome Institute"/>
            <person name="Lucas S."/>
            <person name="Han J."/>
            <person name="Lapidus A."/>
            <person name="Cheng J.-F."/>
            <person name="Goodwin L."/>
            <person name="Pitluck S."/>
            <person name="Peters L."/>
            <person name="Mikhailova N."/>
            <person name="Teshima H."/>
            <person name="Detter J.C."/>
            <person name="Han C."/>
            <person name="Tapia R."/>
            <person name="Land M."/>
            <person name="Hauser L."/>
            <person name="Kyrpides N."/>
            <person name="Ivanova N."/>
            <person name="Pagani I."/>
            <person name="Dunn J."/>
            <person name="Taghavi S."/>
            <person name="Francis A."/>
            <person name="van der Lelie D."/>
            <person name="Woyke T."/>
        </authorList>
    </citation>
    <scope>NUCLEOTIDE SEQUENCE [LARGE SCALE GENOMIC DNA]</scope>
    <source>
        <strain evidence="4 5">BC1</strain>
    </source>
</reference>
<feature type="transmembrane region" description="Helical" evidence="2">
    <location>
        <begin position="158"/>
        <end position="179"/>
    </location>
</feature>
<feature type="transmembrane region" description="Helical" evidence="2">
    <location>
        <begin position="56"/>
        <end position="74"/>
    </location>
</feature>
<dbReference type="PATRIC" id="fig|86416.3.peg.607"/>
<dbReference type="Proteomes" id="UP000013523">
    <property type="component" value="Chromosome"/>
</dbReference>
<dbReference type="Pfam" id="PF14501">
    <property type="entry name" value="HATPase_c_5"/>
    <property type="match status" value="1"/>
</dbReference>
<dbReference type="PANTHER" id="PTHR40448">
    <property type="entry name" value="TWO-COMPONENT SENSOR HISTIDINE KINASE"/>
    <property type="match status" value="1"/>
</dbReference>
<evidence type="ECO:0000256" key="2">
    <source>
        <dbReference type="SAM" id="Phobius"/>
    </source>
</evidence>